<feature type="domain" description="Molybdopterin oxidoreductase" evidence="4">
    <location>
        <begin position="87"/>
        <end position="402"/>
    </location>
</feature>
<evidence type="ECO:0000313" key="6">
    <source>
        <dbReference type="Proteomes" id="UP001063698"/>
    </source>
</evidence>
<proteinExistence type="predicted"/>
<dbReference type="Gene3D" id="3.40.228.10">
    <property type="entry name" value="Dimethylsulfoxide Reductase, domain 2"/>
    <property type="match status" value="2"/>
</dbReference>
<keyword evidence="6" id="KW-1185">Reference proteome</keyword>
<evidence type="ECO:0000313" key="5">
    <source>
        <dbReference type="EMBL" id="UXD22753.1"/>
    </source>
</evidence>
<dbReference type="KEGG" id="ipc:IPA_07955"/>
<dbReference type="InterPro" id="IPR050123">
    <property type="entry name" value="Prok_molybdopt-oxidoreductase"/>
</dbReference>
<dbReference type="EMBL" id="CP006868">
    <property type="protein sequence ID" value="UXD22753.1"/>
    <property type="molecule type" value="Genomic_DNA"/>
</dbReference>
<accession>A0A977KCN7</accession>
<reference evidence="5" key="1">
    <citation type="submission" date="2013-11" db="EMBL/GenBank/DDBJ databases">
        <title>Comparative genomics of Ignicoccus.</title>
        <authorList>
            <person name="Podar M."/>
        </authorList>
    </citation>
    <scope>NUCLEOTIDE SEQUENCE</scope>
    <source>
        <strain evidence="5">DSM 13166</strain>
    </source>
</reference>
<keyword evidence="1" id="KW-0479">Metal-binding</keyword>
<dbReference type="GO" id="GO:0016020">
    <property type="term" value="C:membrane"/>
    <property type="evidence" value="ECO:0007669"/>
    <property type="project" value="TreeGrafter"/>
</dbReference>
<organism evidence="5 6">
    <name type="scientific">Ignicoccus pacificus DSM 13166</name>
    <dbReference type="NCBI Taxonomy" id="940294"/>
    <lineage>
        <taxon>Archaea</taxon>
        <taxon>Thermoproteota</taxon>
        <taxon>Thermoprotei</taxon>
        <taxon>Desulfurococcales</taxon>
        <taxon>Desulfurococcaceae</taxon>
        <taxon>Ignicoccus</taxon>
    </lineage>
</organism>
<sequence length="597" mass="67063">MEEGATGITIGSEDGRINLTGRSRTRGAVLSVPCPFCGVGCKFDLSGRPLGPFCPKGLGAFEYYKRNIVTKPLLLEGDLYHEISLDEAAEKASEWIREKTYFVGSAEDTNESAWILQKLARYLGTNDIDHCGRVCHAASVEVYRTVFGVPLTDFKLGERPKEALIVGSDVAITYPVLWQEIRARAERIVVVDAWESFTMRQSTDSLIIPPGPGFAAFSEVVYSIEVGKEPEPWVNAWIEVEEVKELWKSLERPYLVHGMGVTQSGYGYQAILRLIQAIMMKGGKVMTLRGKVNVQGAGDMGLNPFPPLPPKELEELWGFPVPRERGHDLVQAFEYPYSTYLIHCQNVVASIPNSMEVTRKLNSSKVIQVTPKFTETSLFADLIVPSSPVIRTFGTVTRGDGMVYAITNGENLAFKFFKILAEYLNLSVEDVKETTEEAFSAIPYYRKIDVERLYYGEDQYLDKPSSWKRVEVSPIEVMVEHEVEGHWLYTARDPALWTTKGADPKSERRKMREAIYLNLEEFEGCKRAKLCSEFTGECIEGDAVTTTRVPKGVVIVFFNHVGLRINSLVPFEPRDPAGTPMYKAVRVKVKCLESEKR</sequence>
<dbReference type="AlphaFoldDB" id="A0A977KCN7"/>
<evidence type="ECO:0000256" key="2">
    <source>
        <dbReference type="ARBA" id="ARBA00023004"/>
    </source>
</evidence>
<keyword evidence="3" id="KW-0411">Iron-sulfur</keyword>
<dbReference type="Proteomes" id="UP001063698">
    <property type="component" value="Chromosome"/>
</dbReference>
<dbReference type="Gene3D" id="3.40.50.740">
    <property type="match status" value="2"/>
</dbReference>
<name>A0A977KCN7_9CREN</name>
<evidence type="ECO:0000259" key="4">
    <source>
        <dbReference type="Pfam" id="PF00384"/>
    </source>
</evidence>
<dbReference type="InterPro" id="IPR009010">
    <property type="entry name" value="Asp_de-COase-like_dom_sf"/>
</dbReference>
<evidence type="ECO:0000256" key="3">
    <source>
        <dbReference type="ARBA" id="ARBA00023014"/>
    </source>
</evidence>
<protein>
    <recommendedName>
        <fullName evidence="4">Molybdopterin oxidoreductase domain-containing protein</fullName>
    </recommendedName>
</protein>
<dbReference type="GO" id="GO:0051536">
    <property type="term" value="F:iron-sulfur cluster binding"/>
    <property type="evidence" value="ECO:0007669"/>
    <property type="project" value="UniProtKB-KW"/>
</dbReference>
<dbReference type="PANTHER" id="PTHR43105:SF10">
    <property type="entry name" value="NADH-QUINONE OXIDOREDUCTASE SUBUNIT G"/>
    <property type="match status" value="1"/>
</dbReference>
<dbReference type="Pfam" id="PF00384">
    <property type="entry name" value="Molybdopterin"/>
    <property type="match status" value="1"/>
</dbReference>
<gene>
    <name evidence="5" type="ORF">IPA_07955</name>
</gene>
<dbReference type="InterPro" id="IPR006656">
    <property type="entry name" value="Mopterin_OxRdtase"/>
</dbReference>
<keyword evidence="2" id="KW-0408">Iron</keyword>
<evidence type="ECO:0000256" key="1">
    <source>
        <dbReference type="ARBA" id="ARBA00022723"/>
    </source>
</evidence>
<dbReference type="GO" id="GO:0046872">
    <property type="term" value="F:metal ion binding"/>
    <property type="evidence" value="ECO:0007669"/>
    <property type="project" value="UniProtKB-KW"/>
</dbReference>
<dbReference type="SUPFAM" id="SSF50692">
    <property type="entry name" value="ADC-like"/>
    <property type="match status" value="1"/>
</dbReference>
<dbReference type="GO" id="GO:0016491">
    <property type="term" value="F:oxidoreductase activity"/>
    <property type="evidence" value="ECO:0007669"/>
    <property type="project" value="InterPro"/>
</dbReference>
<dbReference type="SUPFAM" id="SSF53706">
    <property type="entry name" value="Formate dehydrogenase/DMSO reductase, domains 1-3"/>
    <property type="match status" value="1"/>
</dbReference>
<dbReference type="PANTHER" id="PTHR43105">
    <property type="entry name" value="RESPIRATORY NITRATE REDUCTASE"/>
    <property type="match status" value="1"/>
</dbReference>